<evidence type="ECO:0000256" key="11">
    <source>
        <dbReference type="RuleBase" id="RU000461"/>
    </source>
</evidence>
<keyword evidence="12" id="KW-1185">Reference proteome</keyword>
<dbReference type="PROSITE" id="PS00086">
    <property type="entry name" value="CYTOCHROME_P450"/>
    <property type="match status" value="1"/>
</dbReference>
<feature type="binding site" description="axial binding residue" evidence="10">
    <location>
        <position position="434"/>
    </location>
    <ligand>
        <name>heme</name>
        <dbReference type="ChEBI" id="CHEBI:30413"/>
    </ligand>
    <ligandPart>
        <name>Fe</name>
        <dbReference type="ChEBI" id="CHEBI:18248"/>
    </ligandPart>
</feature>
<comment type="subcellular location">
    <subcellularLocation>
        <location evidence="2">Membrane</location>
    </subcellularLocation>
</comment>
<dbReference type="GO" id="GO:0004497">
    <property type="term" value="F:monooxygenase activity"/>
    <property type="evidence" value="ECO:0007669"/>
    <property type="project" value="UniProtKB-KW"/>
</dbReference>
<evidence type="ECO:0000256" key="5">
    <source>
        <dbReference type="ARBA" id="ARBA00022723"/>
    </source>
</evidence>
<dbReference type="InterPro" id="IPR036396">
    <property type="entry name" value="Cyt_P450_sf"/>
</dbReference>
<name>A0A1S3B1P7_CUCME</name>
<evidence type="ECO:0000256" key="10">
    <source>
        <dbReference type="PIRSR" id="PIRSR602401-1"/>
    </source>
</evidence>
<evidence type="ECO:0000313" key="12">
    <source>
        <dbReference type="Proteomes" id="UP001652600"/>
    </source>
</evidence>
<dbReference type="InterPro" id="IPR017972">
    <property type="entry name" value="Cyt_P450_CS"/>
</dbReference>
<dbReference type="RefSeq" id="XP_008440675.2">
    <property type="nucleotide sequence ID" value="XM_008442453.3"/>
</dbReference>
<comment type="similarity">
    <text evidence="3 11">Belongs to the cytochrome P450 family.</text>
</comment>
<dbReference type="GeneID" id="103485015"/>
<dbReference type="GO" id="GO:0020037">
    <property type="term" value="F:heme binding"/>
    <property type="evidence" value="ECO:0007669"/>
    <property type="project" value="InterPro"/>
</dbReference>
<evidence type="ECO:0000313" key="13">
    <source>
        <dbReference type="RefSeq" id="XP_008440675.2"/>
    </source>
</evidence>
<dbReference type="Proteomes" id="UP001652600">
    <property type="component" value="Chromosome 8"/>
</dbReference>
<proteinExistence type="inferred from homology"/>
<dbReference type="InterPro" id="IPR002401">
    <property type="entry name" value="Cyt_P450_E_grp-I"/>
</dbReference>
<dbReference type="Pfam" id="PF00067">
    <property type="entry name" value="p450"/>
    <property type="match status" value="1"/>
</dbReference>
<evidence type="ECO:0000256" key="9">
    <source>
        <dbReference type="ARBA" id="ARBA00023136"/>
    </source>
</evidence>
<evidence type="ECO:0000256" key="1">
    <source>
        <dbReference type="ARBA" id="ARBA00001971"/>
    </source>
</evidence>
<dbReference type="SUPFAM" id="SSF48264">
    <property type="entry name" value="Cytochrome P450"/>
    <property type="match status" value="1"/>
</dbReference>
<dbReference type="PANTHER" id="PTHR47943">
    <property type="entry name" value="CYTOCHROME P450 93A3-LIKE"/>
    <property type="match status" value="1"/>
</dbReference>
<dbReference type="PRINTS" id="PR00463">
    <property type="entry name" value="EP450I"/>
</dbReference>
<organism evidence="12 13">
    <name type="scientific">Cucumis melo</name>
    <name type="common">Muskmelon</name>
    <dbReference type="NCBI Taxonomy" id="3656"/>
    <lineage>
        <taxon>Eukaryota</taxon>
        <taxon>Viridiplantae</taxon>
        <taxon>Streptophyta</taxon>
        <taxon>Embryophyta</taxon>
        <taxon>Tracheophyta</taxon>
        <taxon>Spermatophyta</taxon>
        <taxon>Magnoliopsida</taxon>
        <taxon>eudicotyledons</taxon>
        <taxon>Gunneridae</taxon>
        <taxon>Pentapetalae</taxon>
        <taxon>rosids</taxon>
        <taxon>fabids</taxon>
        <taxon>Cucurbitales</taxon>
        <taxon>Cucurbitaceae</taxon>
        <taxon>Benincaseae</taxon>
        <taxon>Cucumis</taxon>
    </lineage>
</organism>
<keyword evidence="4 10" id="KW-0349">Heme</keyword>
<dbReference type="GO" id="GO:0016020">
    <property type="term" value="C:membrane"/>
    <property type="evidence" value="ECO:0007669"/>
    <property type="project" value="UniProtKB-SubCell"/>
</dbReference>
<keyword evidence="5 10" id="KW-0479">Metal-binding</keyword>
<dbReference type="PRINTS" id="PR00385">
    <property type="entry name" value="P450"/>
</dbReference>
<dbReference type="GO" id="GO:0005506">
    <property type="term" value="F:iron ion binding"/>
    <property type="evidence" value="ECO:0007669"/>
    <property type="project" value="InterPro"/>
</dbReference>
<protein>
    <submittedName>
        <fullName evidence="13">Cytochrome P450 71AU50-like</fullName>
    </submittedName>
</protein>
<dbReference type="GO" id="GO:0016705">
    <property type="term" value="F:oxidoreductase activity, acting on paired donors, with incorporation or reduction of molecular oxygen"/>
    <property type="evidence" value="ECO:0007669"/>
    <property type="project" value="InterPro"/>
</dbReference>
<dbReference type="PANTHER" id="PTHR47943:SF2">
    <property type="entry name" value="CYTOCHROME P450"/>
    <property type="match status" value="1"/>
</dbReference>
<dbReference type="eggNOG" id="KOG0156">
    <property type="taxonomic scope" value="Eukaryota"/>
</dbReference>
<dbReference type="KEGG" id="cmo:103485015"/>
<evidence type="ECO:0000256" key="7">
    <source>
        <dbReference type="ARBA" id="ARBA00023004"/>
    </source>
</evidence>
<dbReference type="Gramene" id="MELO3C007799.2.1">
    <property type="protein sequence ID" value="MELO3C007799.2.1"/>
    <property type="gene ID" value="MELO3C007799.2"/>
</dbReference>
<dbReference type="InterPro" id="IPR001128">
    <property type="entry name" value="Cyt_P450"/>
</dbReference>
<accession>A0A1S3B1P7</accession>
<sequence>MAWIFLAVALVGLAILLRTRLYRSPNKLPPGPRGFPIFGCLHLLGKLPHRDLRSLSKKYGSIMYMRLGLVPTVIVSSPQAAELFLKTHDTVFASRPFVQASKYMSYGQKNLGFAQYGPYWRNMRKMCTLELLSSVKVKSFRSMRMEELGLLVDYLRDAAKKRVIVNLSSKICSLNTDMTCLMVFGKKYEDQEFDERGFKSVIQEAMQLVASPNLGDFIPQIAGLDLQGLDRRSKAISKIFDGFLERIIDEHLESKNENKTMDFVDVMLEIMGSQETEYQIERSNIKALILDMLVAAMDTSATTIRWAIPELIKHPHVMKKMQDELEKVVGLDRKVEETDLDHLEYLDMVVKEILRLHPPAPLLVPHEALEDCIVDGFYIPKKSRIIVNGWAIGRDPNFWIDPEKFFPERFIGSQVDVRGRDFQLIPFGSGRRGCPGMQMGLTVVRLVIAQLVHCFDWELPNGTLPVKLDMTEEFGLTCPRAQDLMVTPIYRLHN</sequence>
<evidence type="ECO:0000256" key="8">
    <source>
        <dbReference type="ARBA" id="ARBA00023033"/>
    </source>
</evidence>
<dbReference type="InParanoid" id="A0A1S3B1P7"/>
<keyword evidence="8 11" id="KW-0503">Monooxygenase</keyword>
<evidence type="ECO:0000256" key="4">
    <source>
        <dbReference type="ARBA" id="ARBA00022617"/>
    </source>
</evidence>
<evidence type="ECO:0000256" key="6">
    <source>
        <dbReference type="ARBA" id="ARBA00023002"/>
    </source>
</evidence>
<comment type="cofactor">
    <cofactor evidence="1 10">
        <name>heme</name>
        <dbReference type="ChEBI" id="CHEBI:30413"/>
    </cofactor>
</comment>
<keyword evidence="7 10" id="KW-0408">Iron</keyword>
<dbReference type="Gene3D" id="1.10.630.10">
    <property type="entry name" value="Cytochrome P450"/>
    <property type="match status" value="1"/>
</dbReference>
<reference evidence="13" key="1">
    <citation type="submission" date="2025-08" db="UniProtKB">
        <authorList>
            <consortium name="RefSeq"/>
        </authorList>
    </citation>
    <scope>IDENTIFICATION</scope>
    <source>
        <tissue evidence="13">Stem</tissue>
    </source>
</reference>
<keyword evidence="6 11" id="KW-0560">Oxidoreductase</keyword>
<evidence type="ECO:0000256" key="3">
    <source>
        <dbReference type="ARBA" id="ARBA00010617"/>
    </source>
</evidence>
<gene>
    <name evidence="13" type="primary">LOC103485015</name>
</gene>
<keyword evidence="9" id="KW-0472">Membrane</keyword>
<evidence type="ECO:0000256" key="2">
    <source>
        <dbReference type="ARBA" id="ARBA00004370"/>
    </source>
</evidence>
<dbReference type="CDD" id="cd11072">
    <property type="entry name" value="CYP71-like"/>
    <property type="match status" value="1"/>
</dbReference>
<dbReference type="AlphaFoldDB" id="A0A1S3B1P7"/>